<dbReference type="PANTHER" id="PTHR34070">
    <property type="entry name" value="ARMADILLO-TYPE FOLD"/>
    <property type="match status" value="1"/>
</dbReference>
<dbReference type="PANTHER" id="PTHR34070:SF1">
    <property type="entry name" value="DNA ALKYLATION REPAIR PROTEIN"/>
    <property type="match status" value="1"/>
</dbReference>
<dbReference type="SUPFAM" id="SSF48371">
    <property type="entry name" value="ARM repeat"/>
    <property type="match status" value="1"/>
</dbReference>
<comment type="caution">
    <text evidence="1">The sequence shown here is derived from an EMBL/GenBank/DDBJ whole genome shotgun (WGS) entry which is preliminary data.</text>
</comment>
<evidence type="ECO:0008006" key="2">
    <source>
        <dbReference type="Google" id="ProtNLM"/>
    </source>
</evidence>
<gene>
    <name evidence="1" type="ORF">S03H2_53161</name>
</gene>
<name>X1HNX6_9ZZZZ</name>
<dbReference type="AlphaFoldDB" id="X1HNX6"/>
<evidence type="ECO:0000313" key="1">
    <source>
        <dbReference type="EMBL" id="GAH71861.1"/>
    </source>
</evidence>
<dbReference type="CDD" id="cd06561">
    <property type="entry name" value="AlkD_like"/>
    <property type="match status" value="1"/>
</dbReference>
<proteinExistence type="predicted"/>
<feature type="non-terminal residue" evidence="1">
    <location>
        <position position="1"/>
    </location>
</feature>
<dbReference type="InterPro" id="IPR014825">
    <property type="entry name" value="DNA_alkylation"/>
</dbReference>
<organism evidence="1">
    <name type="scientific">marine sediment metagenome</name>
    <dbReference type="NCBI Taxonomy" id="412755"/>
    <lineage>
        <taxon>unclassified sequences</taxon>
        <taxon>metagenomes</taxon>
        <taxon>ecological metagenomes</taxon>
    </lineage>
</organism>
<accession>X1HNX6</accession>
<sequence>LEKYILNWAHTDILCGRVLSVFLQNRIIDQQYFIAWTTSASKWQRRAVPVTFIEILDQEYSLDDMFEIIDPIMTDKEDMVQKGLGWFLREAWKRHPEKVENYLMKWKDTCGRIIIQYATEKMDKEYRKRFRREKQK</sequence>
<dbReference type="EMBL" id="BARU01033827">
    <property type="protein sequence ID" value="GAH71861.1"/>
    <property type="molecule type" value="Genomic_DNA"/>
</dbReference>
<reference evidence="1" key="1">
    <citation type="journal article" date="2014" name="Front. Microbiol.">
        <title>High frequency of phylogenetically diverse reductive dehalogenase-homologous genes in deep subseafloor sedimentary metagenomes.</title>
        <authorList>
            <person name="Kawai M."/>
            <person name="Futagami T."/>
            <person name="Toyoda A."/>
            <person name="Takaki Y."/>
            <person name="Nishi S."/>
            <person name="Hori S."/>
            <person name="Arai W."/>
            <person name="Tsubouchi T."/>
            <person name="Morono Y."/>
            <person name="Uchiyama I."/>
            <person name="Ito T."/>
            <person name="Fujiyama A."/>
            <person name="Inagaki F."/>
            <person name="Takami H."/>
        </authorList>
    </citation>
    <scope>NUCLEOTIDE SEQUENCE</scope>
    <source>
        <strain evidence="1">Expedition CK06-06</strain>
    </source>
</reference>
<dbReference type="Gene3D" id="1.25.10.90">
    <property type="match status" value="1"/>
</dbReference>
<dbReference type="Pfam" id="PF08713">
    <property type="entry name" value="DNA_alkylation"/>
    <property type="match status" value="1"/>
</dbReference>
<protein>
    <recommendedName>
        <fullName evidence="2">DNA alkylation repair enzyme</fullName>
    </recommendedName>
</protein>
<dbReference type="InterPro" id="IPR016024">
    <property type="entry name" value="ARM-type_fold"/>
</dbReference>